<evidence type="ECO:0000256" key="4">
    <source>
        <dbReference type="ARBA" id="ARBA00023136"/>
    </source>
</evidence>
<proteinExistence type="predicted"/>
<accession>W5SCS8</accession>
<evidence type="ECO:0000256" key="7">
    <source>
        <dbReference type="ARBA" id="ARBA00023288"/>
    </source>
</evidence>
<protein>
    <recommendedName>
        <fullName evidence="8">Variable large protein</fullName>
    </recommendedName>
</protein>
<sequence length="266" mass="26481">MLSLLCGQPQPQVSHADTTGVKAVINSASAVLTKLIDSVTKLAGITKANIDIAEAGTAQAAAATPSDIADVNTVIEGVKEIIDAADKSGVKIEKGTAGEPVNAAANTDAPAALGGNAQAAAGSGPKLVAEVTKADPWAMIDKIKNSTTSGFVAANNNNAGQLATGAANANGAKAATNADLAAAVALKAMTKDGKFTQPAANEDGAVKAAAVSAVNKVLGVLDFIIRKTVSSNLDKIKETVKGIKYSESTGEATESDTAQPTNKSSN</sequence>
<gene>
    <name evidence="10" type="ORF">BHY_1518</name>
</gene>
<dbReference type="EMBL" id="CP004190">
    <property type="protein sequence ID" value="AHH04468.1"/>
    <property type="molecule type" value="Genomic_DNA"/>
</dbReference>
<evidence type="ECO:0000256" key="9">
    <source>
        <dbReference type="SAM" id="MobiDB-lite"/>
    </source>
</evidence>
<keyword evidence="6 8" id="KW-0998">Cell outer membrane</keyword>
<comment type="subcellular location">
    <subcellularLocation>
        <location evidence="2 8">Cell outer membrane</location>
        <topology evidence="2 8">Lipid-anchor</topology>
    </subcellularLocation>
</comment>
<evidence type="ECO:0000256" key="6">
    <source>
        <dbReference type="ARBA" id="ARBA00023237"/>
    </source>
</evidence>
<dbReference type="GO" id="GO:0009279">
    <property type="term" value="C:cell outer membrane"/>
    <property type="evidence" value="ECO:0007669"/>
    <property type="project" value="UniProtKB-SubCell"/>
</dbReference>
<dbReference type="SUPFAM" id="SSF74748">
    <property type="entry name" value="Variable surface antigen VlsE"/>
    <property type="match status" value="1"/>
</dbReference>
<dbReference type="AlphaFoldDB" id="W5SCS8"/>
<reference evidence="10" key="1">
    <citation type="submission" date="2013-02" db="EMBL/GenBank/DDBJ databases">
        <title>Comparative genomics of Borrelia species.</title>
        <authorList>
            <person name="Schwan T.G."/>
            <person name="Raffel S.J."/>
            <person name="Porcella S.F."/>
        </authorList>
    </citation>
    <scope>NUCLEOTIDE SEQUENCE</scope>
    <source>
        <strain evidence="10">YOR</strain>
        <plasmid evidence="10">unnamed</plasmid>
    </source>
</reference>
<evidence type="ECO:0000256" key="2">
    <source>
        <dbReference type="ARBA" id="ARBA00004459"/>
    </source>
</evidence>
<feature type="region of interest" description="Disordered" evidence="9">
    <location>
        <begin position="246"/>
        <end position="266"/>
    </location>
</feature>
<dbReference type="InterPro" id="IPR000680">
    <property type="entry name" value="Borrelia_lipo"/>
</dbReference>
<evidence type="ECO:0000256" key="1">
    <source>
        <dbReference type="ARBA" id="ARBA00003932"/>
    </source>
</evidence>
<evidence type="ECO:0000256" key="8">
    <source>
        <dbReference type="RuleBase" id="RU363105"/>
    </source>
</evidence>
<keyword evidence="3" id="KW-0732">Signal</keyword>
<keyword evidence="4 8" id="KW-0472">Membrane</keyword>
<geneLocation type="plasmid" evidence="10">
    <name>unnamed</name>
</geneLocation>
<evidence type="ECO:0000256" key="5">
    <source>
        <dbReference type="ARBA" id="ARBA00023139"/>
    </source>
</evidence>
<name>W5SCS8_9SPIR</name>
<dbReference type="HOGENOM" id="CLU_054711_0_1_12"/>
<keyword evidence="7 8" id="KW-0449">Lipoprotein</keyword>
<dbReference type="Pfam" id="PF00921">
    <property type="entry name" value="Lipoprotein_2"/>
    <property type="match status" value="1"/>
</dbReference>
<keyword evidence="10" id="KW-0614">Plasmid</keyword>
<keyword evidence="5 8" id="KW-0564">Palmitate</keyword>
<comment type="function">
    <text evidence="1 8">The Vlp and Vsp proteins are antigenically distinct proteins, only one vlp or vsp gene is transcriptionally active at any one time. Switching between these genes is a mechanism of host immune response evasion.</text>
</comment>
<organism evidence="10">
    <name type="scientific">Borrelia nietonii YOR</name>
    <dbReference type="NCBI Taxonomy" id="1293576"/>
    <lineage>
        <taxon>Bacteria</taxon>
        <taxon>Pseudomonadati</taxon>
        <taxon>Spirochaetota</taxon>
        <taxon>Spirochaetia</taxon>
        <taxon>Spirochaetales</taxon>
        <taxon>Borreliaceae</taxon>
        <taxon>Borrelia</taxon>
        <taxon>Borrelia nietonii</taxon>
    </lineage>
</organism>
<evidence type="ECO:0000313" key="10">
    <source>
        <dbReference type="EMBL" id="AHH04468.1"/>
    </source>
</evidence>
<evidence type="ECO:0000256" key="3">
    <source>
        <dbReference type="ARBA" id="ARBA00022729"/>
    </source>
</evidence>